<dbReference type="RefSeq" id="WP_183200991.1">
    <property type="nucleotide sequence ID" value="NZ_JACIEK010000010.1"/>
</dbReference>
<sequence>MIAKRLAPIGALSAIVLAIGLASSAAAFDPADAGRIQTLVDTGMRYYWTGGDVKKAEAEIFKGITLHGRYDVVEQSFAEAARLAPERLDFLFAVASSQILQKKTAEAAATYRAILAKDPNSFEAQAWLEALARIGNDGALASLSHQSLAGMDGERAETYRRLFARVEQIIADKPNAEVTEVAGKTSIVVLGYALAKDGTAEKPLLDRLDVALEAARANPAARVMVTGGQPQAGVTEGDVMMKWLVDRGIDRDRILIEDKSKDTVGNMLNVANLLRRHTADTVILVTSSSHMRRARAVLEEALSQTGISAAVLPVVALDAPSMEEAAKASTDERLVVYRDLMRVSGLWAYPGLQQ</sequence>
<dbReference type="SUPFAM" id="SSF48452">
    <property type="entry name" value="TPR-like"/>
    <property type="match status" value="1"/>
</dbReference>
<feature type="chain" id="PRO_5030559773" evidence="1">
    <location>
        <begin position="28"/>
        <end position="354"/>
    </location>
</feature>
<reference evidence="3 4" key="1">
    <citation type="submission" date="2020-08" db="EMBL/GenBank/DDBJ databases">
        <title>Genomic Encyclopedia of Type Strains, Phase IV (KMG-IV): sequencing the most valuable type-strain genomes for metagenomic binning, comparative biology and taxonomic classification.</title>
        <authorList>
            <person name="Goeker M."/>
        </authorList>
    </citation>
    <scope>NUCLEOTIDE SEQUENCE [LARGE SCALE GENOMIC DNA]</scope>
    <source>
        <strain evidence="3 4">DSM 102238</strain>
    </source>
</reference>
<dbReference type="CDD" id="cd06259">
    <property type="entry name" value="YdcF-like"/>
    <property type="match status" value="1"/>
</dbReference>
<dbReference type="InterPro" id="IPR051599">
    <property type="entry name" value="Cell_Envelope_Assoc"/>
</dbReference>
<dbReference type="InterPro" id="IPR014729">
    <property type="entry name" value="Rossmann-like_a/b/a_fold"/>
</dbReference>
<keyword evidence="4" id="KW-1185">Reference proteome</keyword>
<evidence type="ECO:0000259" key="2">
    <source>
        <dbReference type="Pfam" id="PF02698"/>
    </source>
</evidence>
<dbReference type="Gene3D" id="1.25.40.10">
    <property type="entry name" value="Tetratricopeptide repeat domain"/>
    <property type="match status" value="1"/>
</dbReference>
<protein>
    <submittedName>
        <fullName evidence="3">Uncharacterized SAM-binding protein YcdF (DUF218 family)</fullName>
    </submittedName>
</protein>
<dbReference type="InterPro" id="IPR011990">
    <property type="entry name" value="TPR-like_helical_dom_sf"/>
</dbReference>
<evidence type="ECO:0000313" key="4">
    <source>
        <dbReference type="Proteomes" id="UP000542776"/>
    </source>
</evidence>
<dbReference type="GO" id="GO:0000270">
    <property type="term" value="P:peptidoglycan metabolic process"/>
    <property type="evidence" value="ECO:0007669"/>
    <property type="project" value="TreeGrafter"/>
</dbReference>
<dbReference type="Pfam" id="PF02698">
    <property type="entry name" value="DUF218"/>
    <property type="match status" value="1"/>
</dbReference>
<feature type="domain" description="DUF218" evidence="2">
    <location>
        <begin position="186"/>
        <end position="320"/>
    </location>
</feature>
<name>A0A7W6H6G5_9HYPH</name>
<dbReference type="PANTHER" id="PTHR30336:SF4">
    <property type="entry name" value="ENVELOPE BIOGENESIS FACTOR ELYC"/>
    <property type="match status" value="1"/>
</dbReference>
<dbReference type="Gene3D" id="3.40.50.620">
    <property type="entry name" value="HUPs"/>
    <property type="match status" value="1"/>
</dbReference>
<dbReference type="InterPro" id="IPR003848">
    <property type="entry name" value="DUF218"/>
</dbReference>
<feature type="signal peptide" evidence="1">
    <location>
        <begin position="1"/>
        <end position="27"/>
    </location>
</feature>
<keyword evidence="1" id="KW-0732">Signal</keyword>
<evidence type="ECO:0000313" key="3">
    <source>
        <dbReference type="EMBL" id="MBB3999438.1"/>
    </source>
</evidence>
<comment type="caution">
    <text evidence="3">The sequence shown here is derived from an EMBL/GenBank/DDBJ whole genome shotgun (WGS) entry which is preliminary data.</text>
</comment>
<dbReference type="GO" id="GO:0005886">
    <property type="term" value="C:plasma membrane"/>
    <property type="evidence" value="ECO:0007669"/>
    <property type="project" value="TreeGrafter"/>
</dbReference>
<evidence type="ECO:0000256" key="1">
    <source>
        <dbReference type="SAM" id="SignalP"/>
    </source>
</evidence>
<accession>A0A7W6H6G5</accession>
<dbReference type="EMBL" id="JACIEK010000010">
    <property type="protein sequence ID" value="MBB3999438.1"/>
    <property type="molecule type" value="Genomic_DNA"/>
</dbReference>
<proteinExistence type="predicted"/>
<organism evidence="3 4">
    <name type="scientific">Aureimonas pseudogalii</name>
    <dbReference type="NCBI Taxonomy" id="1744844"/>
    <lineage>
        <taxon>Bacteria</taxon>
        <taxon>Pseudomonadati</taxon>
        <taxon>Pseudomonadota</taxon>
        <taxon>Alphaproteobacteria</taxon>
        <taxon>Hyphomicrobiales</taxon>
        <taxon>Aurantimonadaceae</taxon>
        <taxon>Aureimonas</taxon>
    </lineage>
</organism>
<gene>
    <name evidence="3" type="ORF">GGR04_003308</name>
</gene>
<dbReference type="Proteomes" id="UP000542776">
    <property type="component" value="Unassembled WGS sequence"/>
</dbReference>
<dbReference type="GO" id="GO:0043164">
    <property type="term" value="P:Gram-negative-bacterium-type cell wall biogenesis"/>
    <property type="evidence" value="ECO:0007669"/>
    <property type="project" value="TreeGrafter"/>
</dbReference>
<dbReference type="AlphaFoldDB" id="A0A7W6H6G5"/>
<dbReference type="PANTHER" id="PTHR30336">
    <property type="entry name" value="INNER MEMBRANE PROTEIN, PROBABLE PERMEASE"/>
    <property type="match status" value="1"/>
</dbReference>